<name>A0A8X6LH64_TRICU</name>
<feature type="region of interest" description="Disordered" evidence="1">
    <location>
        <begin position="16"/>
        <end position="83"/>
    </location>
</feature>
<gene>
    <name evidence="2" type="ORF">TNCT_523901</name>
</gene>
<dbReference type="EMBL" id="BMAO01006400">
    <property type="protein sequence ID" value="GFR08242.1"/>
    <property type="molecule type" value="Genomic_DNA"/>
</dbReference>
<protein>
    <submittedName>
        <fullName evidence="2">Uncharacterized protein</fullName>
    </submittedName>
</protein>
<dbReference type="AlphaFoldDB" id="A0A8X6LH64"/>
<evidence type="ECO:0000256" key="1">
    <source>
        <dbReference type="SAM" id="MobiDB-lite"/>
    </source>
</evidence>
<reference evidence="2" key="1">
    <citation type="submission" date="2020-07" db="EMBL/GenBank/DDBJ databases">
        <title>Multicomponent nature underlies the extraordinary mechanical properties of spider dragline silk.</title>
        <authorList>
            <person name="Kono N."/>
            <person name="Nakamura H."/>
            <person name="Mori M."/>
            <person name="Yoshida Y."/>
            <person name="Ohtoshi R."/>
            <person name="Malay A.D."/>
            <person name="Moran D.A.P."/>
            <person name="Tomita M."/>
            <person name="Numata K."/>
            <person name="Arakawa K."/>
        </authorList>
    </citation>
    <scope>NUCLEOTIDE SEQUENCE</scope>
</reference>
<evidence type="ECO:0000313" key="2">
    <source>
        <dbReference type="EMBL" id="GFR08242.1"/>
    </source>
</evidence>
<sequence length="195" mass="22078">MAVDEVILIKEPSGTCDSSDWKPGLNVLDDSRPSRGHGLLQQGESPIRVVRPLSTKKERREKKAGSSVVVEQQEEKPQIVNNQNPVRRKGLKFLKQSDSTLLFLWSLLHGRGQEWRKANRGAPLEPSVTYLRILPRNQRGRGKKKDLTFSPFPKCTPTPKGTGIVCKLNEKAAVFFSKDRNEKKKHFVLSKDRTP</sequence>
<accession>A0A8X6LH64</accession>
<organism evidence="2 3">
    <name type="scientific">Trichonephila clavata</name>
    <name type="common">Joro spider</name>
    <name type="synonym">Nephila clavata</name>
    <dbReference type="NCBI Taxonomy" id="2740835"/>
    <lineage>
        <taxon>Eukaryota</taxon>
        <taxon>Metazoa</taxon>
        <taxon>Ecdysozoa</taxon>
        <taxon>Arthropoda</taxon>
        <taxon>Chelicerata</taxon>
        <taxon>Arachnida</taxon>
        <taxon>Araneae</taxon>
        <taxon>Araneomorphae</taxon>
        <taxon>Entelegynae</taxon>
        <taxon>Araneoidea</taxon>
        <taxon>Nephilidae</taxon>
        <taxon>Trichonephila</taxon>
    </lineage>
</organism>
<comment type="caution">
    <text evidence="2">The sequence shown here is derived from an EMBL/GenBank/DDBJ whole genome shotgun (WGS) entry which is preliminary data.</text>
</comment>
<dbReference type="Proteomes" id="UP000887116">
    <property type="component" value="Unassembled WGS sequence"/>
</dbReference>
<evidence type="ECO:0000313" key="3">
    <source>
        <dbReference type="Proteomes" id="UP000887116"/>
    </source>
</evidence>
<proteinExistence type="predicted"/>
<feature type="compositionally biased region" description="Basic and acidic residues" evidence="1">
    <location>
        <begin position="55"/>
        <end position="64"/>
    </location>
</feature>
<keyword evidence="3" id="KW-1185">Reference proteome</keyword>